<name>A0A6S6U387_9GAMM</name>
<accession>A0A6S6U387</accession>
<gene>
    <name evidence="1" type="ORF">HELGO_WM45775</name>
</gene>
<protein>
    <submittedName>
        <fullName evidence="1">Uncharacterized protein</fullName>
    </submittedName>
</protein>
<evidence type="ECO:0000313" key="1">
    <source>
        <dbReference type="EMBL" id="CAA6826124.1"/>
    </source>
</evidence>
<dbReference type="AlphaFoldDB" id="A0A6S6U387"/>
<sequence>MSDSIKNSGKNPTTQASLLEIKDALIHKTIHLNALLQLILSCETEKAEIPPEAMLENISLALDLSEDVKRLSSDLIGGC</sequence>
<proteinExistence type="predicted"/>
<reference evidence="1" key="1">
    <citation type="submission" date="2020-01" db="EMBL/GenBank/DDBJ databases">
        <authorList>
            <person name="Meier V. D."/>
            <person name="Meier V D."/>
        </authorList>
    </citation>
    <scope>NUCLEOTIDE SEQUENCE</scope>
    <source>
        <strain evidence="1">HLG_WM_MAG_09</strain>
    </source>
</reference>
<dbReference type="EMBL" id="CACVAT010000419">
    <property type="protein sequence ID" value="CAA6826124.1"/>
    <property type="molecule type" value="Genomic_DNA"/>
</dbReference>
<organism evidence="1">
    <name type="scientific">uncultured Thiotrichaceae bacterium</name>
    <dbReference type="NCBI Taxonomy" id="298394"/>
    <lineage>
        <taxon>Bacteria</taxon>
        <taxon>Pseudomonadati</taxon>
        <taxon>Pseudomonadota</taxon>
        <taxon>Gammaproteobacteria</taxon>
        <taxon>Thiotrichales</taxon>
        <taxon>Thiotrichaceae</taxon>
        <taxon>environmental samples</taxon>
    </lineage>
</organism>